<evidence type="ECO:0000256" key="3">
    <source>
        <dbReference type="SAM" id="MobiDB-lite"/>
    </source>
</evidence>
<evidence type="ECO:0000313" key="7">
    <source>
        <dbReference type="Proteomes" id="UP001152888"/>
    </source>
</evidence>
<organism evidence="6 7">
    <name type="scientific">Acanthoscelides obtectus</name>
    <name type="common">Bean weevil</name>
    <name type="synonym">Bruchus obtectus</name>
    <dbReference type="NCBI Taxonomy" id="200917"/>
    <lineage>
        <taxon>Eukaryota</taxon>
        <taxon>Metazoa</taxon>
        <taxon>Ecdysozoa</taxon>
        <taxon>Arthropoda</taxon>
        <taxon>Hexapoda</taxon>
        <taxon>Insecta</taxon>
        <taxon>Pterygota</taxon>
        <taxon>Neoptera</taxon>
        <taxon>Endopterygota</taxon>
        <taxon>Coleoptera</taxon>
        <taxon>Polyphaga</taxon>
        <taxon>Cucujiformia</taxon>
        <taxon>Chrysomeloidea</taxon>
        <taxon>Chrysomelidae</taxon>
        <taxon>Bruchinae</taxon>
        <taxon>Bruchini</taxon>
        <taxon>Acanthoscelides</taxon>
    </lineage>
</organism>
<proteinExistence type="predicted"/>
<dbReference type="Pfam" id="PF00337">
    <property type="entry name" value="Gal-bind_lectin"/>
    <property type="match status" value="2"/>
</dbReference>
<dbReference type="PROSITE" id="PS51304">
    <property type="entry name" value="GALECTIN"/>
    <property type="match status" value="2"/>
</dbReference>
<dbReference type="Proteomes" id="UP001152888">
    <property type="component" value="Unassembled WGS sequence"/>
</dbReference>
<keyword evidence="4" id="KW-1133">Transmembrane helix</keyword>
<reference evidence="6" key="1">
    <citation type="submission" date="2022-03" db="EMBL/GenBank/DDBJ databases">
        <authorList>
            <person name="Sayadi A."/>
        </authorList>
    </citation>
    <scope>NUCLEOTIDE SEQUENCE</scope>
</reference>
<evidence type="ECO:0000256" key="1">
    <source>
        <dbReference type="ARBA" id="ARBA00022734"/>
    </source>
</evidence>
<dbReference type="OrthoDB" id="5795596at2759"/>
<evidence type="ECO:0000256" key="4">
    <source>
        <dbReference type="SAM" id="Phobius"/>
    </source>
</evidence>
<feature type="region of interest" description="Disordered" evidence="3">
    <location>
        <begin position="37"/>
        <end position="62"/>
    </location>
</feature>
<gene>
    <name evidence="6" type="ORF">ACAOBT_LOCUS20198</name>
</gene>
<keyword evidence="4" id="KW-0812">Transmembrane</keyword>
<dbReference type="GO" id="GO:0016936">
    <property type="term" value="F:galactoside binding"/>
    <property type="evidence" value="ECO:0007669"/>
    <property type="project" value="TreeGrafter"/>
</dbReference>
<name>A0A9P0PM42_ACAOB</name>
<comment type="caution">
    <text evidence="6">The sequence shown here is derived from an EMBL/GenBank/DDBJ whole genome shotgun (WGS) entry which is preliminary data.</text>
</comment>
<accession>A0A9P0PM42</accession>
<sequence length="390" mass="43924">MLGAKFGKWVNDNIVFLVGIPLIIGVHYGWSKLQQNPNLVPPDRQKKEPVLEDGTEPEEWKNGAIPTAFSEDLPRPLTPGCCIRLRGFVQPTCSRFSVNLRCGKDSDSDIALHVNPRLSQRYVVRNSLLGNRWGIEETTCISKPKLSRNQPFEMDILCSESMFFVSINGKHVCAFVYRVLLAKVKNIQVVGYVKVSDVEYTTLDVYPQSSPKNEFYTVPVIEEPVVSTENTLEVPLTAKLPTGLKLGQQLEIHGKVKILPSSFFINLQEGTHMWPHPPVHLHLNPRFNTTSVGKYMFVRNAWTNGDWGLEERCPGVHFSPGSEFVVVIRRGNNHFAVWIDGKLAGEFKFRADADKVNALYIQGDVTIKAVCLRTKATDACFTKKPKRFAL</sequence>
<dbReference type="GO" id="GO:0030246">
    <property type="term" value="F:carbohydrate binding"/>
    <property type="evidence" value="ECO:0007669"/>
    <property type="project" value="UniProtKB-UniRule"/>
</dbReference>
<dbReference type="Gene3D" id="2.60.120.200">
    <property type="match status" value="2"/>
</dbReference>
<keyword evidence="7" id="KW-1185">Reference proteome</keyword>
<dbReference type="EMBL" id="CAKOFQ010007110">
    <property type="protein sequence ID" value="CAH1991349.1"/>
    <property type="molecule type" value="Genomic_DNA"/>
</dbReference>
<feature type="domain" description="Galectin" evidence="5">
    <location>
        <begin position="236"/>
        <end position="373"/>
    </location>
</feature>
<feature type="domain" description="Galectin" evidence="5">
    <location>
        <begin position="69"/>
        <end position="201"/>
    </location>
</feature>
<protein>
    <recommendedName>
        <fullName evidence="2">Galectin</fullName>
    </recommendedName>
</protein>
<dbReference type="SUPFAM" id="SSF49899">
    <property type="entry name" value="Concanavalin A-like lectins/glucanases"/>
    <property type="match status" value="2"/>
</dbReference>
<dbReference type="AlphaFoldDB" id="A0A9P0PM42"/>
<keyword evidence="1 2" id="KW-0430">Lectin</keyword>
<evidence type="ECO:0000259" key="5">
    <source>
        <dbReference type="PROSITE" id="PS51304"/>
    </source>
</evidence>
<dbReference type="InterPro" id="IPR001079">
    <property type="entry name" value="Galectin_CRD"/>
</dbReference>
<dbReference type="PANTHER" id="PTHR11346:SF176">
    <property type="entry name" value="32 KDA BETA-GALACTOSIDE-BINDING LECTIN LEC-3"/>
    <property type="match status" value="1"/>
</dbReference>
<dbReference type="SMART" id="SM00276">
    <property type="entry name" value="GLECT"/>
    <property type="match status" value="2"/>
</dbReference>
<keyword evidence="4" id="KW-0472">Membrane</keyword>
<feature type="transmembrane region" description="Helical" evidence="4">
    <location>
        <begin position="12"/>
        <end position="30"/>
    </location>
</feature>
<dbReference type="InterPro" id="IPR044156">
    <property type="entry name" value="Galectin-like"/>
</dbReference>
<dbReference type="PANTHER" id="PTHR11346">
    <property type="entry name" value="GALECTIN"/>
    <property type="match status" value="1"/>
</dbReference>
<dbReference type="SMART" id="SM00908">
    <property type="entry name" value="Gal-bind_lectin"/>
    <property type="match status" value="2"/>
</dbReference>
<dbReference type="InterPro" id="IPR013320">
    <property type="entry name" value="ConA-like_dom_sf"/>
</dbReference>
<evidence type="ECO:0000313" key="6">
    <source>
        <dbReference type="EMBL" id="CAH1991349.1"/>
    </source>
</evidence>
<dbReference type="CDD" id="cd00070">
    <property type="entry name" value="GLECT"/>
    <property type="match status" value="2"/>
</dbReference>
<evidence type="ECO:0000256" key="2">
    <source>
        <dbReference type="RuleBase" id="RU102079"/>
    </source>
</evidence>